<dbReference type="InterPro" id="IPR047057">
    <property type="entry name" value="MerR_fam"/>
</dbReference>
<feature type="domain" description="HTH merR-type" evidence="2">
    <location>
        <begin position="2"/>
        <end position="71"/>
    </location>
</feature>
<dbReference type="RefSeq" id="WP_152772115.1">
    <property type="nucleotide sequence ID" value="NZ_VJZC01000091.1"/>
</dbReference>
<dbReference type="GO" id="GO:0003677">
    <property type="term" value="F:DNA binding"/>
    <property type="evidence" value="ECO:0007669"/>
    <property type="project" value="UniProtKB-KW"/>
</dbReference>
<evidence type="ECO:0000313" key="3">
    <source>
        <dbReference type="EMBL" id="MPY58575.1"/>
    </source>
</evidence>
<dbReference type="InterPro" id="IPR009061">
    <property type="entry name" value="DNA-bd_dom_put_sf"/>
</dbReference>
<evidence type="ECO:0000259" key="2">
    <source>
        <dbReference type="PROSITE" id="PS50937"/>
    </source>
</evidence>
<organism evidence="3 4">
    <name type="scientific">Streptomyces spongiae</name>
    <dbReference type="NCBI Taxonomy" id="565072"/>
    <lineage>
        <taxon>Bacteria</taxon>
        <taxon>Bacillati</taxon>
        <taxon>Actinomycetota</taxon>
        <taxon>Actinomycetes</taxon>
        <taxon>Kitasatosporales</taxon>
        <taxon>Streptomycetaceae</taxon>
        <taxon>Streptomyces</taxon>
    </lineage>
</organism>
<dbReference type="PROSITE" id="PS50937">
    <property type="entry name" value="HTH_MERR_2"/>
    <property type="match status" value="1"/>
</dbReference>
<sequence length="247" mass="27500">MAWSTREIAELAGTSLRAVRHYHEVGLLAEPERRANGYKQYGVAHLVRLLRIKRLTDLGFSLAQIASMGDADDHPEEALRTLDAELAATIERLQRVRVELGLILRQSMPTDLPPEFAPAARAEMSDADRSLFIVMTRVLGPGPRQAWADMLLNPSDDGHVSKEFDTLPADADEEMCQDLAERMVPHAREVFDEHPDLRSPTTDAPHGEAFAGRAIGKALRDLYNPAQLDVLRRVNTLLATHSETEQP</sequence>
<keyword evidence="4" id="KW-1185">Reference proteome</keyword>
<evidence type="ECO:0000313" key="4">
    <source>
        <dbReference type="Proteomes" id="UP000400924"/>
    </source>
</evidence>
<protein>
    <submittedName>
        <fullName evidence="3">MerR family transcriptional regulator</fullName>
    </submittedName>
</protein>
<dbReference type="Proteomes" id="UP000400924">
    <property type="component" value="Unassembled WGS sequence"/>
</dbReference>
<accession>A0A5N8XJ30</accession>
<dbReference type="CDD" id="cd00592">
    <property type="entry name" value="HTH_MerR-like"/>
    <property type="match status" value="1"/>
</dbReference>
<proteinExistence type="predicted"/>
<dbReference type="PANTHER" id="PTHR30204">
    <property type="entry name" value="REDOX-CYCLING DRUG-SENSING TRANSCRIPTIONAL ACTIVATOR SOXR"/>
    <property type="match status" value="1"/>
</dbReference>
<dbReference type="AlphaFoldDB" id="A0A5N8XJ30"/>
<dbReference type="SUPFAM" id="SSF46955">
    <property type="entry name" value="Putative DNA-binding domain"/>
    <property type="match status" value="1"/>
</dbReference>
<dbReference type="GO" id="GO:0003700">
    <property type="term" value="F:DNA-binding transcription factor activity"/>
    <property type="evidence" value="ECO:0007669"/>
    <property type="project" value="InterPro"/>
</dbReference>
<dbReference type="Gene3D" id="1.10.1660.10">
    <property type="match status" value="1"/>
</dbReference>
<dbReference type="OrthoDB" id="4569196at2"/>
<dbReference type="InterPro" id="IPR000551">
    <property type="entry name" value="MerR-type_HTH_dom"/>
</dbReference>
<comment type="caution">
    <text evidence="3">The sequence shown here is derived from an EMBL/GenBank/DDBJ whole genome shotgun (WGS) entry which is preliminary data.</text>
</comment>
<keyword evidence="1" id="KW-0238">DNA-binding</keyword>
<gene>
    <name evidence="3" type="ORF">FNH08_15790</name>
</gene>
<dbReference type="SMART" id="SM00422">
    <property type="entry name" value="HTH_MERR"/>
    <property type="match status" value="1"/>
</dbReference>
<dbReference type="EMBL" id="VJZC01000091">
    <property type="protein sequence ID" value="MPY58575.1"/>
    <property type="molecule type" value="Genomic_DNA"/>
</dbReference>
<name>A0A5N8XJ30_9ACTN</name>
<dbReference type="Pfam" id="PF13411">
    <property type="entry name" value="MerR_1"/>
    <property type="match status" value="1"/>
</dbReference>
<dbReference type="PANTHER" id="PTHR30204:SF93">
    <property type="entry name" value="HTH MERR-TYPE DOMAIN-CONTAINING PROTEIN"/>
    <property type="match status" value="1"/>
</dbReference>
<evidence type="ECO:0000256" key="1">
    <source>
        <dbReference type="ARBA" id="ARBA00023125"/>
    </source>
</evidence>
<reference evidence="3 4" key="1">
    <citation type="submission" date="2019-07" db="EMBL/GenBank/DDBJ databases">
        <title>New species of Amycolatopsis and Streptomyces.</title>
        <authorList>
            <person name="Duangmal K."/>
            <person name="Teo W.F.A."/>
            <person name="Lipun K."/>
        </authorList>
    </citation>
    <scope>NUCLEOTIDE SEQUENCE [LARGE SCALE GENOMIC DNA]</scope>
    <source>
        <strain evidence="3 4">NBRC 106415</strain>
    </source>
</reference>